<evidence type="ECO:0000313" key="6">
    <source>
        <dbReference type="Proteomes" id="UP000637757"/>
    </source>
</evidence>
<organism evidence="5 6">
    <name type="scientific">Enterococcus lacertideformus</name>
    <dbReference type="NCBI Taxonomy" id="2771493"/>
    <lineage>
        <taxon>Bacteria</taxon>
        <taxon>Bacillati</taxon>
        <taxon>Bacillota</taxon>
        <taxon>Bacilli</taxon>
        <taxon>Lactobacillales</taxon>
        <taxon>Enterococcaceae</taxon>
        <taxon>Enterococcus</taxon>
    </lineage>
</organism>
<dbReference type="EMBL" id="JADAKE010000020">
    <property type="protein sequence ID" value="MBF8808560.1"/>
    <property type="molecule type" value="Genomic_DNA"/>
</dbReference>
<dbReference type="Pfam" id="PF18449">
    <property type="entry name" value="Endotoxin_C2"/>
    <property type="match status" value="3"/>
</dbReference>
<keyword evidence="2" id="KW-0732">Signal</keyword>
<evidence type="ECO:0000259" key="4">
    <source>
        <dbReference type="Pfam" id="PF20622"/>
    </source>
</evidence>
<feature type="chain" id="PRO_5037829626" evidence="2">
    <location>
        <begin position="35"/>
        <end position="806"/>
    </location>
</feature>
<dbReference type="InterPro" id="IPR054544">
    <property type="entry name" value="Pest_crys_Cry1Aa_dom-IV"/>
</dbReference>
<dbReference type="AlphaFoldDB" id="A0A931FAB9"/>
<gene>
    <name evidence="5" type="ORF">IC227_10110</name>
</gene>
<evidence type="ECO:0000259" key="3">
    <source>
        <dbReference type="Pfam" id="PF18449"/>
    </source>
</evidence>
<sequence length="806" mass="88851">MKKNNLKRNLFSLSTTSALLLSSLSGIVVPMVHADQIGVEEGIVVTSSKELATNDKTNQTSTSEEKIQDNNKVEKKTTSKNIGTKENTTSSDAVPEKKNVAMDETVQNATTIVNNLFDGNGSKLGNTQAQIDAAKQKVTELPDSEQKTALLEKVAQAQQAYDTLMKTWEVANEAMEKYFINGDIGNPKGALTTEEMVELFQKLSGLPSENITVLEGYTTNDLWAKYEQLTAVTNAIPNVERLFIDGKPSQNNTQYKIDTALKMVNKLVDGPYKQGLLAKVQEAQQAYDAAHAGTQDPAEKQAVEAVNQLFDGDKPKESNTQEAIDAARKKVEAITVNSLLKPKLLEKIAIAQSALDDRKNAFKVNAYSYGNVYMTGQYTGNIKQFKLIVDGKEYTPGFKLLTNNQFEIYIGKKIAPTTKTVTVKSFDEKGKETGTREVSVQSPKLTVEEYILGKDYIKGQFIGEVKQFKLIVDGKEFSPGFKLLANNNFEVYAKNKVTSDAKKVTLKVLNAEGLEIGIQDITPKTPILNVNYYKVNTDYITGTCTGNVKKFKLIVDGKEYFPGFKLLANNQFEVYAKNKVSKETQSITLISLDEQGKEIISKEVPIVNSAIEEAVTMVNNLFEGKRAKVGNTQAQIDAAKQKVTELPDSEQKTALLEKVAQAQQAYDALMKTWEIANASMENYFINGEIGNPKGALTTEEIVELFQKLSGLPSENITILEGYTTNDLWAKYEQLVAVSNAIPNVERLFIDGKPSQNNTQDKIDTALQLVNKLVDGPCKQGLLAKLQEAQKAYNGADLGIPVFKTNK</sequence>
<feature type="domain" description="Pesticidal crystal protein Cry1Aa" evidence="3">
    <location>
        <begin position="106"/>
        <end position="162"/>
    </location>
</feature>
<feature type="compositionally biased region" description="Polar residues" evidence="1">
    <location>
        <begin position="79"/>
        <end position="92"/>
    </location>
</feature>
<evidence type="ECO:0000256" key="2">
    <source>
        <dbReference type="SAM" id="SignalP"/>
    </source>
</evidence>
<feature type="signal peptide" evidence="2">
    <location>
        <begin position="1"/>
        <end position="34"/>
    </location>
</feature>
<proteinExistence type="predicted"/>
<feature type="domain" description="Bacterial Ig" evidence="4">
    <location>
        <begin position="363"/>
        <end position="441"/>
    </location>
</feature>
<dbReference type="Proteomes" id="UP000637757">
    <property type="component" value="Unassembled WGS sequence"/>
</dbReference>
<feature type="compositionally biased region" description="Basic and acidic residues" evidence="1">
    <location>
        <begin position="63"/>
        <end position="77"/>
    </location>
</feature>
<feature type="domain" description="Bacterial Ig" evidence="4">
    <location>
        <begin position="530"/>
        <end position="607"/>
    </location>
</feature>
<feature type="domain" description="Bacterial Ig" evidence="4">
    <location>
        <begin position="444"/>
        <end position="521"/>
    </location>
</feature>
<dbReference type="Pfam" id="PF20622">
    <property type="entry name" value="Big_15"/>
    <property type="match status" value="3"/>
</dbReference>
<evidence type="ECO:0000256" key="1">
    <source>
        <dbReference type="SAM" id="MobiDB-lite"/>
    </source>
</evidence>
<feature type="region of interest" description="Disordered" evidence="1">
    <location>
        <begin position="54"/>
        <end position="99"/>
    </location>
</feature>
<name>A0A931FAB9_9ENTE</name>
<feature type="domain" description="Pesticidal crystal protein Cry1Aa" evidence="3">
    <location>
        <begin position="299"/>
        <end position="357"/>
    </location>
</feature>
<comment type="caution">
    <text evidence="5">The sequence shown here is derived from an EMBL/GenBank/DDBJ whole genome shotgun (WGS) entry which is preliminary data.</text>
</comment>
<dbReference type="InterPro" id="IPR046746">
    <property type="entry name" value="Big_15"/>
</dbReference>
<feature type="domain" description="Pesticidal crystal protein Cry1Aa" evidence="3">
    <location>
        <begin position="610"/>
        <end position="668"/>
    </location>
</feature>
<reference evidence="5" key="1">
    <citation type="submission" date="2020-09" db="EMBL/GenBank/DDBJ databases">
        <title>Genomic insights into the novelty and pathogenicity of a unique biofilm-forming Enterococcus sp. bacteria (Enterococcus lacertideformus) identified in reptiles.</title>
        <authorList>
            <person name="Agius J.E."/>
            <person name="Phalen D.N."/>
            <person name="Rose K."/>
            <person name="Eden J.-S."/>
        </authorList>
    </citation>
    <scope>NUCLEOTIDE SEQUENCE</scope>
    <source>
        <strain evidence="5">PHRS 0518</strain>
    </source>
</reference>
<evidence type="ECO:0000313" key="5">
    <source>
        <dbReference type="EMBL" id="MBF8808560.1"/>
    </source>
</evidence>
<keyword evidence="6" id="KW-1185">Reference proteome</keyword>
<accession>A0A931FAB9</accession>
<protein>
    <submittedName>
        <fullName evidence="5">Uncharacterized protein</fullName>
    </submittedName>
</protein>